<evidence type="ECO:0000313" key="9">
    <source>
        <dbReference type="Proteomes" id="UP000054047"/>
    </source>
</evidence>
<reference evidence="8 9" key="1">
    <citation type="submission" date="2013-12" db="EMBL/GenBank/DDBJ databases">
        <title>Draft genome of the parsitic nematode Ancylostoma duodenale.</title>
        <authorList>
            <person name="Mitreva M."/>
        </authorList>
    </citation>
    <scope>NUCLEOTIDE SEQUENCE [LARGE SCALE GENOMIC DNA]</scope>
    <source>
        <strain evidence="8 9">Zhejiang</strain>
    </source>
</reference>
<keyword evidence="5" id="KW-0812">Transmembrane</keyword>
<evidence type="ECO:0000256" key="3">
    <source>
        <dbReference type="ARBA" id="ARBA00022676"/>
    </source>
</evidence>
<evidence type="ECO:0000256" key="1">
    <source>
        <dbReference type="ARBA" id="ARBA00004141"/>
    </source>
</evidence>
<evidence type="ECO:0000256" key="4">
    <source>
        <dbReference type="ARBA" id="ARBA00022679"/>
    </source>
</evidence>
<comment type="subcellular location">
    <subcellularLocation>
        <location evidence="1">Membrane</location>
        <topology evidence="1">Multi-pass membrane protein</topology>
    </subcellularLocation>
</comment>
<name>A0A0C2DWT9_9BILA</name>
<dbReference type="InterPro" id="IPR018732">
    <property type="entry name" value="Dpy-19/Dpy-19-like"/>
</dbReference>
<dbReference type="Proteomes" id="UP000054047">
    <property type="component" value="Unassembled WGS sequence"/>
</dbReference>
<protein>
    <submittedName>
        <fullName evidence="8">Uncharacterized protein</fullName>
    </submittedName>
</protein>
<dbReference type="GO" id="GO:0005637">
    <property type="term" value="C:nuclear inner membrane"/>
    <property type="evidence" value="ECO:0007669"/>
    <property type="project" value="TreeGrafter"/>
</dbReference>
<proteinExistence type="inferred from homology"/>
<sequence length="101" mass="11209">MVLHAHRGQQNGVFLLRTLVRTSLDPPSQLSTGASSPRFTVQHRSNFHPKPDTLLGGFVAVLAFAFNHGEATRVQWTPPLRESFAFPMIIAQIAVVTYILK</sequence>
<evidence type="ECO:0000256" key="7">
    <source>
        <dbReference type="ARBA" id="ARBA00023136"/>
    </source>
</evidence>
<keyword evidence="3" id="KW-0328">Glycosyltransferase</keyword>
<organism evidence="8 9">
    <name type="scientific">Ancylostoma duodenale</name>
    <dbReference type="NCBI Taxonomy" id="51022"/>
    <lineage>
        <taxon>Eukaryota</taxon>
        <taxon>Metazoa</taxon>
        <taxon>Ecdysozoa</taxon>
        <taxon>Nematoda</taxon>
        <taxon>Chromadorea</taxon>
        <taxon>Rhabditida</taxon>
        <taxon>Rhabditina</taxon>
        <taxon>Rhabditomorpha</taxon>
        <taxon>Strongyloidea</taxon>
        <taxon>Ancylostomatidae</taxon>
        <taxon>Ancylostomatinae</taxon>
        <taxon>Ancylostoma</taxon>
    </lineage>
</organism>
<dbReference type="AlphaFoldDB" id="A0A0C2DWT9"/>
<dbReference type="Pfam" id="PF10034">
    <property type="entry name" value="Dpy19"/>
    <property type="match status" value="1"/>
</dbReference>
<accession>A0A0C2DWT9</accession>
<evidence type="ECO:0000256" key="2">
    <source>
        <dbReference type="ARBA" id="ARBA00008744"/>
    </source>
</evidence>
<dbReference type="PANTHER" id="PTHR31488">
    <property type="entry name" value="DPY-19-LIKE 1, LIKE (H. SAPIENS)"/>
    <property type="match status" value="1"/>
</dbReference>
<keyword evidence="9" id="KW-1185">Reference proteome</keyword>
<dbReference type="OrthoDB" id="6019623at2759"/>
<gene>
    <name evidence="8" type="ORF">ANCDUO_02322</name>
</gene>
<dbReference type="GO" id="GO:0000030">
    <property type="term" value="F:mannosyltransferase activity"/>
    <property type="evidence" value="ECO:0007669"/>
    <property type="project" value="TreeGrafter"/>
</dbReference>
<evidence type="ECO:0000313" key="8">
    <source>
        <dbReference type="EMBL" id="KIH67347.1"/>
    </source>
</evidence>
<keyword evidence="4" id="KW-0808">Transferase</keyword>
<keyword evidence="7" id="KW-0472">Membrane</keyword>
<evidence type="ECO:0000256" key="5">
    <source>
        <dbReference type="ARBA" id="ARBA00022692"/>
    </source>
</evidence>
<dbReference type="PANTHER" id="PTHR31488:SF1">
    <property type="entry name" value="C-MANNOSYLTRANSFERASE DPY19L1"/>
    <property type="match status" value="1"/>
</dbReference>
<comment type="similarity">
    <text evidence="2">Belongs to the dpy-19 family.</text>
</comment>
<dbReference type="EMBL" id="KN726734">
    <property type="protein sequence ID" value="KIH67347.1"/>
    <property type="molecule type" value="Genomic_DNA"/>
</dbReference>
<keyword evidence="6" id="KW-1133">Transmembrane helix</keyword>
<evidence type="ECO:0000256" key="6">
    <source>
        <dbReference type="ARBA" id="ARBA00022989"/>
    </source>
</evidence>